<dbReference type="Pfam" id="PF01553">
    <property type="entry name" value="Acyltransferase"/>
    <property type="match status" value="1"/>
</dbReference>
<dbReference type="InterPro" id="IPR002123">
    <property type="entry name" value="Plipid/glycerol_acylTrfase"/>
</dbReference>
<evidence type="ECO:0000256" key="7">
    <source>
        <dbReference type="SAM" id="Phobius"/>
    </source>
</evidence>
<evidence type="ECO:0000256" key="1">
    <source>
        <dbReference type="ARBA" id="ARBA00005189"/>
    </source>
</evidence>
<dbReference type="SMART" id="SM00563">
    <property type="entry name" value="PlsC"/>
    <property type="match status" value="1"/>
</dbReference>
<evidence type="ECO:0000256" key="5">
    <source>
        <dbReference type="ARBA" id="ARBA00023315"/>
    </source>
</evidence>
<organism evidence="9 10">
    <name type="scientific">Simplicispira hankyongi</name>
    <dbReference type="NCBI Taxonomy" id="2315688"/>
    <lineage>
        <taxon>Bacteria</taxon>
        <taxon>Pseudomonadati</taxon>
        <taxon>Pseudomonadota</taxon>
        <taxon>Betaproteobacteria</taxon>
        <taxon>Burkholderiales</taxon>
        <taxon>Comamonadaceae</taxon>
        <taxon>Simplicispira</taxon>
    </lineage>
</organism>
<proteinExistence type="predicted"/>
<evidence type="ECO:0000256" key="4">
    <source>
        <dbReference type="ARBA" id="ARBA00023098"/>
    </source>
</evidence>
<dbReference type="GO" id="GO:0003841">
    <property type="term" value="F:1-acylglycerol-3-phosphate O-acyltransferase activity"/>
    <property type="evidence" value="ECO:0007669"/>
    <property type="project" value="TreeGrafter"/>
</dbReference>
<dbReference type="AlphaFoldDB" id="A0A398CB77"/>
<keyword evidence="2" id="KW-0444">Lipid biosynthesis</keyword>
<dbReference type="SUPFAM" id="SSF69593">
    <property type="entry name" value="Glycerol-3-phosphate (1)-acyltransferase"/>
    <property type="match status" value="1"/>
</dbReference>
<keyword evidence="7" id="KW-1133">Transmembrane helix</keyword>
<dbReference type="PANTHER" id="PTHR10434:SF64">
    <property type="entry name" value="1-ACYL-SN-GLYCEROL-3-PHOSPHATE ACYLTRANSFERASE-RELATED"/>
    <property type="match status" value="1"/>
</dbReference>
<keyword evidence="7" id="KW-0812">Transmembrane</keyword>
<dbReference type="EMBL" id="QXJC01000001">
    <property type="protein sequence ID" value="RID99584.1"/>
    <property type="molecule type" value="Genomic_DNA"/>
</dbReference>
<accession>A0A398CB77</accession>
<keyword evidence="5 9" id="KW-0012">Acyltransferase</keyword>
<comment type="caution">
    <text evidence="9">The sequence shown here is derived from an EMBL/GenBank/DDBJ whole genome shotgun (WGS) entry which is preliminary data.</text>
</comment>
<protein>
    <submittedName>
        <fullName evidence="9">1-acyl-sn-glycerol-3-phosphate acyltransferase</fullName>
    </submittedName>
</protein>
<dbReference type="GO" id="GO:0006654">
    <property type="term" value="P:phosphatidic acid biosynthetic process"/>
    <property type="evidence" value="ECO:0007669"/>
    <property type="project" value="TreeGrafter"/>
</dbReference>
<dbReference type="OrthoDB" id="9806880at2"/>
<comment type="pathway">
    <text evidence="1">Lipid metabolism.</text>
</comment>
<dbReference type="PANTHER" id="PTHR10434">
    <property type="entry name" value="1-ACYL-SN-GLYCEROL-3-PHOSPHATE ACYLTRANSFERASE"/>
    <property type="match status" value="1"/>
</dbReference>
<name>A0A398CB77_9BURK</name>
<keyword evidence="10" id="KW-1185">Reference proteome</keyword>
<evidence type="ECO:0000256" key="2">
    <source>
        <dbReference type="ARBA" id="ARBA00022516"/>
    </source>
</evidence>
<dbReference type="Proteomes" id="UP000266302">
    <property type="component" value="Unassembled WGS sequence"/>
</dbReference>
<keyword evidence="7" id="KW-0472">Membrane</keyword>
<dbReference type="RefSeq" id="WP_119108032.1">
    <property type="nucleotide sequence ID" value="NZ_QXJC01000001.1"/>
</dbReference>
<sequence length="280" mass="30263">MNPPIRVNETPAPRALQVLRCMRLGLHLLWGAATIASVYPLASTSVRLQLKRRWSRQLLRMLGIRLDVCWNNAPAGSLVVANHVSWLDIYALNATHAMAFVAKADVRAWPLVGWLAARTDTVFLRRGLRADARDANARIAALLQAGQDVAVFPEGTTTDGSTLLDFHAALLQPAIATGRPIQPVAITYHDRHGRRSGAAAYAGDTSLRECLAAILACRSLVVRVRAAPPLPTQSGHRRVLALAARQAVAAHMALSPHPQPNPPHRMPAGEHPLQADVATT</sequence>
<evidence type="ECO:0000256" key="3">
    <source>
        <dbReference type="ARBA" id="ARBA00022679"/>
    </source>
</evidence>
<evidence type="ECO:0000313" key="9">
    <source>
        <dbReference type="EMBL" id="RID99584.1"/>
    </source>
</evidence>
<feature type="domain" description="Phospholipid/glycerol acyltransferase" evidence="8">
    <location>
        <begin position="77"/>
        <end position="189"/>
    </location>
</feature>
<gene>
    <name evidence="9" type="ORF">D3F03_04020</name>
</gene>
<evidence type="ECO:0000259" key="8">
    <source>
        <dbReference type="SMART" id="SM00563"/>
    </source>
</evidence>
<keyword evidence="4" id="KW-0443">Lipid metabolism</keyword>
<evidence type="ECO:0000313" key="10">
    <source>
        <dbReference type="Proteomes" id="UP000266302"/>
    </source>
</evidence>
<evidence type="ECO:0000256" key="6">
    <source>
        <dbReference type="SAM" id="MobiDB-lite"/>
    </source>
</evidence>
<feature type="region of interest" description="Disordered" evidence="6">
    <location>
        <begin position="254"/>
        <end position="280"/>
    </location>
</feature>
<feature type="transmembrane region" description="Helical" evidence="7">
    <location>
        <begin position="28"/>
        <end position="50"/>
    </location>
</feature>
<dbReference type="CDD" id="cd07989">
    <property type="entry name" value="LPLAT_AGPAT-like"/>
    <property type="match status" value="1"/>
</dbReference>
<reference evidence="9 10" key="1">
    <citation type="submission" date="2018-09" db="EMBL/GenBank/DDBJ databases">
        <title>Draft genome of Simplicispira sp. NY-02.</title>
        <authorList>
            <person name="Im W.T."/>
        </authorList>
    </citation>
    <scope>NUCLEOTIDE SEQUENCE [LARGE SCALE GENOMIC DNA]</scope>
    <source>
        <strain evidence="9 10">NY-02</strain>
    </source>
</reference>
<keyword evidence="3 9" id="KW-0808">Transferase</keyword>